<protein>
    <submittedName>
        <fullName evidence="2">Autotransporter outer membrane beta-barrel domain-containing protein</fullName>
    </submittedName>
</protein>
<evidence type="ECO:0000313" key="3">
    <source>
        <dbReference type="Proteomes" id="UP000029921"/>
    </source>
</evidence>
<dbReference type="InterPro" id="IPR036709">
    <property type="entry name" value="Autotransporte_beta_dom_sf"/>
</dbReference>
<gene>
    <name evidence="2" type="ORF">LS74_000925</name>
</gene>
<feature type="domain" description="Autotransporter" evidence="1">
    <location>
        <begin position="116"/>
        <end position="430"/>
    </location>
</feature>
<dbReference type="EMBL" id="JRPE02000001">
    <property type="protein sequence ID" value="TLD93976.1"/>
    <property type="molecule type" value="Genomic_DNA"/>
</dbReference>
<evidence type="ECO:0000259" key="1">
    <source>
        <dbReference type="PROSITE" id="PS51208"/>
    </source>
</evidence>
<dbReference type="SUPFAM" id="SSF103515">
    <property type="entry name" value="Autotransporter"/>
    <property type="match status" value="1"/>
</dbReference>
<dbReference type="Proteomes" id="UP000029921">
    <property type="component" value="Unassembled WGS sequence"/>
</dbReference>
<keyword evidence="3" id="KW-1185">Reference proteome</keyword>
<dbReference type="AlphaFoldDB" id="A0A4U8T3C4"/>
<name>A0A4U8T3C4_9HELI</name>
<comment type="caution">
    <text evidence="2">The sequence shown here is derived from an EMBL/GenBank/DDBJ whole genome shotgun (WGS) entry which is preliminary data.</text>
</comment>
<organism evidence="2 3">
    <name type="scientific">Helicobacter magdeburgensis</name>
    <dbReference type="NCBI Taxonomy" id="471858"/>
    <lineage>
        <taxon>Bacteria</taxon>
        <taxon>Pseudomonadati</taxon>
        <taxon>Campylobacterota</taxon>
        <taxon>Epsilonproteobacteria</taxon>
        <taxon>Campylobacterales</taxon>
        <taxon>Helicobacteraceae</taxon>
        <taxon>Helicobacter</taxon>
    </lineage>
</organism>
<dbReference type="InterPro" id="IPR005546">
    <property type="entry name" value="Autotransporte_beta"/>
</dbReference>
<dbReference type="Gene3D" id="2.40.128.130">
    <property type="entry name" value="Autotransporter beta-domain"/>
    <property type="match status" value="1"/>
</dbReference>
<accession>A0A4U8T3C4</accession>
<dbReference type="SMART" id="SM00869">
    <property type="entry name" value="Autotransporter"/>
    <property type="match status" value="1"/>
</dbReference>
<sequence length="430" mass="47048">MTNAADSSLIFGAYNGKLGQLIGNVNNQGKIQVDIAGAELGSHQLITGTLSRNTNMEILAGGGKSEFINSSSQGNGSIKLEKNTQAIDTFLQSLDKNQNSILTSLESNLEQDSKSLYTYGNRAFLTNLSSNIDTSANMLSTQAPSLSLWSIMQNTTLPLIYQPPMKRFSFNLAPFASNANSANLSTPLYGTSLSATLQQGLYSLNAFATYGTSQSTSALDSTQTHLNSTALLIGTYSKLTLPKLELTLLAYYGNTQHTNKREVLFSSSTFQGKLSYNELGLQSTLGYPINYHRFYFKPFLGLSYTLGMQGTFAESQANNANIPTLSLKAQQHHTLSLLLGTQMRYYFGSRHILFGGLNLQYVPTPTQQTTAYFGNSPLYFTNPQTLGYTLHLGGSVPLHKHISLSLYALYAQSPIQFKTYSGTLNLSYYF</sequence>
<reference evidence="2 3" key="1">
    <citation type="journal article" date="2014" name="Genome Announc.">
        <title>Draft genome sequences of eight enterohepatic helicobacter species isolated from both laboratory and wild rodents.</title>
        <authorList>
            <person name="Sheh A."/>
            <person name="Shen Z."/>
            <person name="Fox J.G."/>
        </authorList>
    </citation>
    <scope>NUCLEOTIDE SEQUENCE [LARGE SCALE GENOMIC DNA]</scope>
    <source>
        <strain evidence="2 3">MIT 96-1001</strain>
    </source>
</reference>
<proteinExistence type="predicted"/>
<dbReference type="PROSITE" id="PS51208">
    <property type="entry name" value="AUTOTRANSPORTER"/>
    <property type="match status" value="1"/>
</dbReference>
<evidence type="ECO:0000313" key="2">
    <source>
        <dbReference type="EMBL" id="TLD93976.1"/>
    </source>
</evidence>